<evidence type="ECO:0000259" key="1">
    <source>
        <dbReference type="Pfam" id="PF13454"/>
    </source>
</evidence>
<keyword evidence="3" id="KW-1185">Reference proteome</keyword>
<evidence type="ECO:0000313" key="3">
    <source>
        <dbReference type="Proteomes" id="UP000011688"/>
    </source>
</evidence>
<name>L9XFP9_9EURY</name>
<dbReference type="PATRIC" id="fig|1227497.3.peg.949"/>
<dbReference type="AlphaFoldDB" id="L9XFP9"/>
<dbReference type="Proteomes" id="UP000011688">
    <property type="component" value="Unassembled WGS sequence"/>
</dbReference>
<dbReference type="PANTHER" id="PTHR38663:SF1">
    <property type="entry name" value="L-ORNITHINE N(5)-MONOOXYGENASE"/>
    <property type="match status" value="1"/>
</dbReference>
<dbReference type="InterPro" id="IPR036188">
    <property type="entry name" value="FAD/NAD-bd_sf"/>
</dbReference>
<organism evidence="2 3">
    <name type="scientific">Natronococcus amylolyticus DSM 10524</name>
    <dbReference type="NCBI Taxonomy" id="1227497"/>
    <lineage>
        <taxon>Archaea</taxon>
        <taxon>Methanobacteriati</taxon>
        <taxon>Methanobacteriota</taxon>
        <taxon>Stenosarchaea group</taxon>
        <taxon>Halobacteria</taxon>
        <taxon>Halobacteriales</taxon>
        <taxon>Natrialbaceae</taxon>
        <taxon>Natronococcus</taxon>
    </lineage>
</organism>
<feature type="domain" description="FAD-dependent urate hydroxylase HpyO/Asp monooxygenase CreE-like FAD/NAD(P)-binding" evidence="1">
    <location>
        <begin position="5"/>
        <end position="152"/>
    </location>
</feature>
<evidence type="ECO:0000313" key="2">
    <source>
        <dbReference type="EMBL" id="ELY60549.1"/>
    </source>
</evidence>
<comment type="caution">
    <text evidence="2">The sequence shown here is derived from an EMBL/GenBank/DDBJ whole genome shotgun (WGS) entry which is preliminary data.</text>
</comment>
<dbReference type="SUPFAM" id="SSF51905">
    <property type="entry name" value="FAD/NAD(P)-binding domain"/>
    <property type="match status" value="1"/>
</dbReference>
<proteinExistence type="predicted"/>
<protein>
    <recommendedName>
        <fullName evidence="1">FAD-dependent urate hydroxylase HpyO/Asp monooxygenase CreE-like FAD/NAD(P)-binding domain-containing protein</fullName>
    </recommendedName>
</protein>
<reference evidence="2 3" key="1">
    <citation type="journal article" date="2014" name="PLoS Genet.">
        <title>Phylogenetically driven sequencing of extremely halophilic archaea reveals strategies for static and dynamic osmo-response.</title>
        <authorList>
            <person name="Becker E.A."/>
            <person name="Seitzer P.M."/>
            <person name="Tritt A."/>
            <person name="Larsen D."/>
            <person name="Krusor M."/>
            <person name="Yao A.I."/>
            <person name="Wu D."/>
            <person name="Madern D."/>
            <person name="Eisen J.A."/>
            <person name="Darling A.E."/>
            <person name="Facciotti M.T."/>
        </authorList>
    </citation>
    <scope>NUCLEOTIDE SEQUENCE [LARGE SCALE GENOMIC DNA]</scope>
    <source>
        <strain evidence="2 3">DSM 10524</strain>
    </source>
</reference>
<dbReference type="Pfam" id="PF13454">
    <property type="entry name" value="NAD_binding_9"/>
    <property type="match status" value="1"/>
</dbReference>
<dbReference type="InterPro" id="IPR038732">
    <property type="entry name" value="HpyO/CreE_NAD-binding"/>
</dbReference>
<dbReference type="STRING" id="1227497.C491_04605"/>
<dbReference type="OrthoDB" id="201607at2157"/>
<dbReference type="EMBL" id="AOIB01000013">
    <property type="protein sequence ID" value="ELY60549.1"/>
    <property type="molecule type" value="Genomic_DNA"/>
</dbReference>
<accession>L9XFP9</accession>
<sequence>MYDCVIVGGGVHGTYLVQRLLEDTDLEREDVLIVDPNERLLASFRRKARACEMDAMRSTFVHHVGTEPFGLESFAEACGREDELLPTPGYPRRPSLSLFLDYADRVIDRENLEALHRQTAVDAVSEREDGPLVLETDEGSIRTRTCVLAIGRGGRYRTPDWANGVDGITHVWDGFDPDRRAEETVVVGGGVTAAQLATCLADREPVTLLSRRDPEEAAIEADPRWINWSHVERHLHRHPPGSRNRLEVVREARNDATVPPTLLDRLDSAAGDGDLRTRIGEVESARAVDGSVRLLLEDGGCCSAERVVLATGFAPVFDHPFVDRVAEELELERGYRGMPMLEDETLAWRRPDGTRSPVFVTGALAAGTVGPFAGNVAGARRAADRLVEPISSHGKPMAPAD</sequence>
<dbReference type="RefSeq" id="WP_005554122.1">
    <property type="nucleotide sequence ID" value="NZ_AOIB01000013.1"/>
</dbReference>
<dbReference type="eggNOG" id="arCOG11370">
    <property type="taxonomic scope" value="Archaea"/>
</dbReference>
<dbReference type="Gene3D" id="3.50.50.60">
    <property type="entry name" value="FAD/NAD(P)-binding domain"/>
    <property type="match status" value="1"/>
</dbReference>
<dbReference type="PANTHER" id="PTHR38663">
    <property type="match status" value="1"/>
</dbReference>
<gene>
    <name evidence="2" type="ORF">C491_04605</name>
</gene>